<keyword evidence="2" id="KW-1133">Transmembrane helix</keyword>
<keyword evidence="2" id="KW-0472">Membrane</keyword>
<feature type="region of interest" description="Disordered" evidence="1">
    <location>
        <begin position="171"/>
        <end position="191"/>
    </location>
</feature>
<dbReference type="AlphaFoldDB" id="A0A1G8HRC7"/>
<feature type="transmembrane region" description="Helical" evidence="2">
    <location>
        <begin position="57"/>
        <end position="75"/>
    </location>
</feature>
<dbReference type="STRING" id="29435.SAMN05216588_11163"/>
<evidence type="ECO:0000313" key="3">
    <source>
        <dbReference type="EMBL" id="SDI09031.1"/>
    </source>
</evidence>
<accession>A0A1G8HRC7</accession>
<organism evidence="3 4">
    <name type="scientific">Phytopseudomonas flavescens</name>
    <dbReference type="NCBI Taxonomy" id="29435"/>
    <lineage>
        <taxon>Bacteria</taxon>
        <taxon>Pseudomonadati</taxon>
        <taxon>Pseudomonadota</taxon>
        <taxon>Gammaproteobacteria</taxon>
        <taxon>Pseudomonadales</taxon>
        <taxon>Pseudomonadaceae</taxon>
        <taxon>Phytopseudomonas</taxon>
    </lineage>
</organism>
<proteinExistence type="predicted"/>
<feature type="transmembrane region" description="Helical" evidence="2">
    <location>
        <begin position="81"/>
        <end position="98"/>
    </location>
</feature>
<sequence>MNDSNDPLNGLAQSLTDDLDAHSGARSHTAIEEREHLLQSVPAVLELPCTRKVRGSLVLRAVLLLVIGGLCATVGKVPYLGALLMLGGICLLASLWLHRAAGKAVLLRLTPTTLALRALDREVELGDISELRMRARHSLRITLNLHDGATLPGVRNALGPLMPKAQIKHATPYADPAEDGRSRVGRADTRAGKAHADSLHILWRDPSRGRTARPAGSPARRPITA</sequence>
<gene>
    <name evidence="3" type="ORF">SAMN05216588_11163</name>
</gene>
<evidence type="ECO:0000256" key="2">
    <source>
        <dbReference type="SAM" id="Phobius"/>
    </source>
</evidence>
<name>A0A1G8HRC7_9GAMM</name>
<feature type="region of interest" description="Disordered" evidence="1">
    <location>
        <begin position="205"/>
        <end position="225"/>
    </location>
</feature>
<dbReference type="Proteomes" id="UP000198606">
    <property type="component" value="Unassembled WGS sequence"/>
</dbReference>
<feature type="compositionally biased region" description="Basic and acidic residues" evidence="1">
    <location>
        <begin position="178"/>
        <end position="191"/>
    </location>
</feature>
<evidence type="ECO:0000256" key="1">
    <source>
        <dbReference type="SAM" id="MobiDB-lite"/>
    </source>
</evidence>
<keyword evidence="2" id="KW-0812">Transmembrane</keyword>
<dbReference type="RefSeq" id="WP_084307098.1">
    <property type="nucleotide sequence ID" value="NZ_FNDG01000011.1"/>
</dbReference>
<dbReference type="EMBL" id="FNDG01000011">
    <property type="protein sequence ID" value="SDI09031.1"/>
    <property type="molecule type" value="Genomic_DNA"/>
</dbReference>
<reference evidence="3 4" key="1">
    <citation type="submission" date="2016-10" db="EMBL/GenBank/DDBJ databases">
        <authorList>
            <person name="de Groot N.N."/>
        </authorList>
    </citation>
    <scope>NUCLEOTIDE SEQUENCE [LARGE SCALE GENOMIC DNA]</scope>
    <source>
        <strain evidence="3 4">LMG 18387</strain>
    </source>
</reference>
<protein>
    <submittedName>
        <fullName evidence="3">Uncharacterized protein</fullName>
    </submittedName>
</protein>
<evidence type="ECO:0000313" key="4">
    <source>
        <dbReference type="Proteomes" id="UP000198606"/>
    </source>
</evidence>